<protein>
    <recommendedName>
        <fullName evidence="1">Polymerase nucleotidyl transferase domain-containing protein</fullName>
    </recommendedName>
</protein>
<evidence type="ECO:0000259" key="1">
    <source>
        <dbReference type="Pfam" id="PF01909"/>
    </source>
</evidence>
<evidence type="ECO:0000313" key="2">
    <source>
        <dbReference type="EMBL" id="HDM90093.1"/>
    </source>
</evidence>
<dbReference type="Gene3D" id="3.30.460.10">
    <property type="entry name" value="Beta Polymerase, domain 2"/>
    <property type="match status" value="1"/>
</dbReference>
<dbReference type="AlphaFoldDB" id="A0A7C1BIW1"/>
<dbReference type="InterPro" id="IPR043519">
    <property type="entry name" value="NT_sf"/>
</dbReference>
<dbReference type="Pfam" id="PF01909">
    <property type="entry name" value="NTP_transf_2"/>
    <property type="match status" value="1"/>
</dbReference>
<dbReference type="GO" id="GO:0016779">
    <property type="term" value="F:nucleotidyltransferase activity"/>
    <property type="evidence" value="ECO:0007669"/>
    <property type="project" value="InterPro"/>
</dbReference>
<dbReference type="InterPro" id="IPR002934">
    <property type="entry name" value="Polymerase_NTP_transf_dom"/>
</dbReference>
<dbReference type="EMBL" id="DRBW01000101">
    <property type="protein sequence ID" value="HDM90093.1"/>
    <property type="molecule type" value="Genomic_DNA"/>
</dbReference>
<comment type="caution">
    <text evidence="2">The sequence shown here is derived from an EMBL/GenBank/DDBJ whole genome shotgun (WGS) entry which is preliminary data.</text>
</comment>
<dbReference type="SUPFAM" id="SSF81301">
    <property type="entry name" value="Nucleotidyltransferase"/>
    <property type="match status" value="1"/>
</dbReference>
<accession>A0A7C1BIW1</accession>
<sequence length="240" mass="27857">MRPEIEKIARDFNEDIRKLYGKNLISLFLYGSAAGENYIPGKSDINLLVVLEEINVGDLDLYLKIKKKWERKKVVTPLFLTEDYIRRSLDVFPIEFLDLKEKHVTLYGRDLLAELTIDPANLRLQIESEIKGKLLRLRQSYMELEGKPEKVKKLLDIALSSLTPAFRNLLRLVGEEVPLSKPEILEKIAKRFGLDSDLFSRWWRLKTGEMKASTAEIRKLFGEVHEEIEKLMDIVDGLKV</sequence>
<name>A0A7C1BIW1_UNCW3</name>
<gene>
    <name evidence="2" type="ORF">ENG67_02665</name>
</gene>
<proteinExistence type="predicted"/>
<organism evidence="2">
    <name type="scientific">candidate division WOR-3 bacterium</name>
    <dbReference type="NCBI Taxonomy" id="2052148"/>
    <lineage>
        <taxon>Bacteria</taxon>
        <taxon>Bacteria division WOR-3</taxon>
    </lineage>
</organism>
<dbReference type="Proteomes" id="UP000885931">
    <property type="component" value="Unassembled WGS sequence"/>
</dbReference>
<feature type="domain" description="Polymerase nucleotidyl transferase" evidence="1">
    <location>
        <begin position="11"/>
        <end position="90"/>
    </location>
</feature>
<reference evidence="2" key="1">
    <citation type="journal article" date="2020" name="mSystems">
        <title>Genome- and Community-Level Interaction Insights into Carbon Utilization and Element Cycling Functions of Hydrothermarchaeota in Hydrothermal Sediment.</title>
        <authorList>
            <person name="Zhou Z."/>
            <person name="Liu Y."/>
            <person name="Xu W."/>
            <person name="Pan J."/>
            <person name="Luo Z.H."/>
            <person name="Li M."/>
        </authorList>
    </citation>
    <scope>NUCLEOTIDE SEQUENCE [LARGE SCALE GENOMIC DNA]</scope>
    <source>
        <strain evidence="2">HyVt-237</strain>
    </source>
</reference>